<comment type="subcellular location">
    <subcellularLocation>
        <location evidence="2">Cell inner membrane</location>
        <topology evidence="2">Multi-pass membrane protein</topology>
    </subcellularLocation>
</comment>
<dbReference type="InterPro" id="IPR008250">
    <property type="entry name" value="ATPase_P-typ_transduc_dom_A_sf"/>
</dbReference>
<dbReference type="Gene3D" id="3.40.50.1000">
    <property type="entry name" value="HAD superfamily/HAD-like"/>
    <property type="match status" value="1"/>
</dbReference>
<reference evidence="20 21" key="1">
    <citation type="submission" date="2019-03" db="EMBL/GenBank/DDBJ databases">
        <title>Genomic analyses of the natural microbiome of Caenorhabditis elegans.</title>
        <authorList>
            <person name="Samuel B."/>
        </authorList>
    </citation>
    <scope>NUCLEOTIDE SEQUENCE [LARGE SCALE GENOMIC DNA]</scope>
    <source>
        <strain evidence="20 21">JUb89</strain>
    </source>
</reference>
<evidence type="ECO:0000256" key="1">
    <source>
        <dbReference type="ARBA" id="ARBA00003954"/>
    </source>
</evidence>
<keyword evidence="6" id="KW-1003">Cell membrane</keyword>
<dbReference type="Pfam" id="PF00690">
    <property type="entry name" value="Cation_ATPase_N"/>
    <property type="match status" value="1"/>
</dbReference>
<dbReference type="InterPro" id="IPR001757">
    <property type="entry name" value="P_typ_ATPase"/>
</dbReference>
<dbReference type="Pfam" id="PF00122">
    <property type="entry name" value="E1-E2_ATPase"/>
    <property type="match status" value="1"/>
</dbReference>
<dbReference type="NCBIfam" id="TIGR01524">
    <property type="entry name" value="ATPase-IIIB_Mg"/>
    <property type="match status" value="1"/>
</dbReference>
<evidence type="ECO:0000256" key="13">
    <source>
        <dbReference type="ARBA" id="ARBA00022967"/>
    </source>
</evidence>
<keyword evidence="15 18" id="KW-0472">Membrane</keyword>
<dbReference type="SUPFAM" id="SSF81660">
    <property type="entry name" value="Metal cation-transporting ATPase, ATP-binding domain N"/>
    <property type="match status" value="1"/>
</dbReference>
<evidence type="ECO:0000256" key="8">
    <source>
        <dbReference type="ARBA" id="ARBA00022553"/>
    </source>
</evidence>
<evidence type="ECO:0000256" key="11">
    <source>
        <dbReference type="ARBA" id="ARBA00022840"/>
    </source>
</evidence>
<dbReference type="Pfam" id="PF00689">
    <property type="entry name" value="Cation_ATPase_C"/>
    <property type="match status" value="1"/>
</dbReference>
<feature type="domain" description="Cation-transporting P-type ATPase N-terminal" evidence="19">
    <location>
        <begin position="51"/>
        <end position="124"/>
    </location>
</feature>
<dbReference type="InterPro" id="IPR036412">
    <property type="entry name" value="HAD-like_sf"/>
</dbReference>
<feature type="transmembrane region" description="Helical" evidence="18">
    <location>
        <begin position="341"/>
        <end position="365"/>
    </location>
</feature>
<evidence type="ECO:0000256" key="12">
    <source>
        <dbReference type="ARBA" id="ARBA00022842"/>
    </source>
</evidence>
<dbReference type="EMBL" id="SLVJ01000013">
    <property type="protein sequence ID" value="TCM66496.1"/>
    <property type="molecule type" value="Genomic_DNA"/>
</dbReference>
<dbReference type="SFLD" id="SFLDS00003">
    <property type="entry name" value="Haloacid_Dehalogenase"/>
    <property type="match status" value="1"/>
</dbReference>
<dbReference type="NCBIfam" id="TIGR01494">
    <property type="entry name" value="ATPase_P-type"/>
    <property type="match status" value="2"/>
</dbReference>
<accession>A0A4R1XRM4</accession>
<evidence type="ECO:0000256" key="16">
    <source>
        <dbReference type="ARBA" id="ARBA00029806"/>
    </source>
</evidence>
<dbReference type="SUPFAM" id="SSF81653">
    <property type="entry name" value="Calcium ATPase, transduction domain A"/>
    <property type="match status" value="1"/>
</dbReference>
<dbReference type="SUPFAM" id="SSF56784">
    <property type="entry name" value="HAD-like"/>
    <property type="match status" value="1"/>
</dbReference>
<feature type="transmembrane region" description="Helical" evidence="18">
    <location>
        <begin position="825"/>
        <end position="843"/>
    </location>
</feature>
<feature type="transmembrane region" description="Helical" evidence="18">
    <location>
        <begin position="311"/>
        <end position="329"/>
    </location>
</feature>
<dbReference type="EC" id="7.2.2.14" evidence="4"/>
<comment type="function">
    <text evidence="1">Mediates magnesium influx to the cytosol.</text>
</comment>
<comment type="caution">
    <text evidence="20">The sequence shown here is derived from an EMBL/GenBank/DDBJ whole genome shotgun (WGS) entry which is preliminary data.</text>
</comment>
<dbReference type="Gene3D" id="3.40.1110.10">
    <property type="entry name" value="Calcium-transporting ATPase, cytoplasmic domain N"/>
    <property type="match status" value="1"/>
</dbReference>
<keyword evidence="8" id="KW-0597">Phosphoprotein</keyword>
<comment type="catalytic activity">
    <reaction evidence="17">
        <text>Mg(2+)(out) + ATP + H2O = Mg(2+)(in) + ADP + phosphate + H(+)</text>
        <dbReference type="Rhea" id="RHEA:10260"/>
        <dbReference type="ChEBI" id="CHEBI:15377"/>
        <dbReference type="ChEBI" id="CHEBI:15378"/>
        <dbReference type="ChEBI" id="CHEBI:18420"/>
        <dbReference type="ChEBI" id="CHEBI:30616"/>
        <dbReference type="ChEBI" id="CHEBI:43474"/>
        <dbReference type="ChEBI" id="CHEBI:456216"/>
        <dbReference type="EC" id="7.2.2.14"/>
    </reaction>
</comment>
<dbReference type="InterPro" id="IPR018303">
    <property type="entry name" value="ATPase_P-typ_P_site"/>
</dbReference>
<dbReference type="GO" id="GO:0016887">
    <property type="term" value="F:ATP hydrolysis activity"/>
    <property type="evidence" value="ECO:0007669"/>
    <property type="project" value="InterPro"/>
</dbReference>
<evidence type="ECO:0000256" key="6">
    <source>
        <dbReference type="ARBA" id="ARBA00022475"/>
    </source>
</evidence>
<gene>
    <name evidence="20" type="ORF">EC844_11396</name>
</gene>
<evidence type="ECO:0000256" key="18">
    <source>
        <dbReference type="SAM" id="Phobius"/>
    </source>
</evidence>
<keyword evidence="21" id="KW-1185">Reference proteome</keyword>
<comment type="similarity">
    <text evidence="3">Belongs to the cation transport ATPase (P-type) (TC 3.A.3) family. Type IIIB subfamily.</text>
</comment>
<protein>
    <recommendedName>
        <fullName evidence="5">Magnesium-transporting ATPase, P-type 1</fullName>
        <ecNumber evidence="4">7.2.2.14</ecNumber>
    </recommendedName>
    <alternativeName>
        <fullName evidence="16">Mg(2+) transport ATPase, P-type 1</fullName>
    </alternativeName>
</protein>
<keyword evidence="7" id="KW-0997">Cell inner membrane</keyword>
<dbReference type="SFLD" id="SFLDF00027">
    <property type="entry name" value="p-type_atpase"/>
    <property type="match status" value="1"/>
</dbReference>
<feature type="transmembrane region" description="Helical" evidence="18">
    <location>
        <begin position="127"/>
        <end position="144"/>
    </location>
</feature>
<organism evidence="20 21">
    <name type="scientific">Acinetobacter calcoaceticus</name>
    <dbReference type="NCBI Taxonomy" id="471"/>
    <lineage>
        <taxon>Bacteria</taxon>
        <taxon>Pseudomonadati</taxon>
        <taxon>Pseudomonadota</taxon>
        <taxon>Gammaproteobacteria</taxon>
        <taxon>Moraxellales</taxon>
        <taxon>Moraxellaceae</taxon>
        <taxon>Acinetobacter</taxon>
        <taxon>Acinetobacter calcoaceticus/baumannii complex</taxon>
    </lineage>
</organism>
<dbReference type="Pfam" id="PF13246">
    <property type="entry name" value="Cation_ATPase"/>
    <property type="match status" value="1"/>
</dbReference>
<dbReference type="PRINTS" id="PR01836">
    <property type="entry name" value="MGATPASE"/>
</dbReference>
<evidence type="ECO:0000256" key="17">
    <source>
        <dbReference type="ARBA" id="ARBA00047295"/>
    </source>
</evidence>
<evidence type="ECO:0000256" key="3">
    <source>
        <dbReference type="ARBA" id="ARBA00008746"/>
    </source>
</evidence>
<dbReference type="SUPFAM" id="SSF81665">
    <property type="entry name" value="Calcium ATPase, transmembrane domain M"/>
    <property type="match status" value="1"/>
</dbReference>
<feature type="transmembrane region" description="Helical" evidence="18">
    <location>
        <begin position="855"/>
        <end position="879"/>
    </location>
</feature>
<evidence type="ECO:0000259" key="19">
    <source>
        <dbReference type="SMART" id="SM00831"/>
    </source>
</evidence>
<keyword evidence="10" id="KW-0547">Nucleotide-binding</keyword>
<sequence>MIPKLWQQLFSRFLKKHHLSQYFLKSASFQKLHQSSFAQKVGKQLSQQLKQSAELTPDQLYTGLGSHSQGLTESEAESRREKLGLNELNHEQPLRWWQHLWYCYKNPFNILLTLLAIVAALTHDLTGTVIITVMVLLSTLLRFWQESKSNKAADALKSMVSNRASVYRRDLSYNQLTEIAQRYLVDLKHHQGHIFEIPTKYLVPGDLIRLSAGDMVPADCRIIFAKDLFVSQAAMTGESMPVEKFAEHHRADEENAMALDNIVFMGTNIVSGVATAMVLTTGNQTYFGALAQSVSSHESSTTSFQLGVNQVSWLLIRFMLVMAPIVLLINGFTKGDWSEAVLFALSVAVGLTPEMLPMIVTSTLAKGAVFLSKKKVIVKRLDAIQNFGAMDVLCTDKTGTLTEDKIILSKHVDVMGNHSEHVLLLAYINSYHQTGLKNLLDIAVLEHADQNVKMEKLRYHKMDEIPFDFDRRRMSVVVKTPSKRVRIITKGAVEEMLSVCGSVEINHQVQPLTPELIQTIQQNSQQFNRDGLRVIALAYREILDDQQDFSVADESNLTLCGFLAFLDPPKASAKTAIHSLQAHGVTVKVLTGDNEYVTQKVCSEIGLAHQHIVLGEKIDLMSDDELKDAVEKYQIFAKLSPMHKERVVLQLKANGHVVGFMGDGINDAAALRSADIGISVDSAVDIAKESADLILLEKSLMILEQGVLEGRRTFANMLKYIKMTASSNFGNVFSVLVASAFLPFLPMLPIHLLVQNLLYDVSQIAIPFDHVDEEALQQPQRWQPQEIGRFMIFFGPISSIFDILTFALMWYVFAANTPEQQSLFQSGWFVVGLLTQTLIVHMIRTAKIPFIQSRAALPLFIMTGLVMCIGVFLVMGPLAEYFKLQALPLSYFLYLPFILLGYMVLIQLMKSFYIKRYGWQ</sequence>
<evidence type="ECO:0000313" key="21">
    <source>
        <dbReference type="Proteomes" id="UP000294963"/>
    </source>
</evidence>
<dbReference type="InterPro" id="IPR004014">
    <property type="entry name" value="ATPase_P-typ_cation-transptr_N"/>
</dbReference>
<evidence type="ECO:0000313" key="20">
    <source>
        <dbReference type="EMBL" id="TCM66496.1"/>
    </source>
</evidence>
<evidence type="ECO:0000256" key="9">
    <source>
        <dbReference type="ARBA" id="ARBA00022692"/>
    </source>
</evidence>
<keyword evidence="14 18" id="KW-1133">Transmembrane helix</keyword>
<dbReference type="OrthoDB" id="9814270at2"/>
<dbReference type="PROSITE" id="PS00154">
    <property type="entry name" value="ATPASE_E1_E2"/>
    <property type="match status" value="1"/>
</dbReference>
<keyword evidence="9 18" id="KW-0812">Transmembrane</keyword>
<evidence type="ECO:0000256" key="10">
    <source>
        <dbReference type="ARBA" id="ARBA00022741"/>
    </source>
</evidence>
<proteinExistence type="inferred from homology"/>
<evidence type="ECO:0000256" key="4">
    <source>
        <dbReference type="ARBA" id="ARBA00012786"/>
    </source>
</evidence>
<evidence type="ECO:0000256" key="2">
    <source>
        <dbReference type="ARBA" id="ARBA00004429"/>
    </source>
</evidence>
<dbReference type="GO" id="GO:0005886">
    <property type="term" value="C:plasma membrane"/>
    <property type="evidence" value="ECO:0007669"/>
    <property type="project" value="UniProtKB-SubCell"/>
</dbReference>
<dbReference type="SMART" id="SM00831">
    <property type="entry name" value="Cation_ATPase_N"/>
    <property type="match status" value="1"/>
</dbReference>
<dbReference type="GO" id="GO:0005524">
    <property type="term" value="F:ATP binding"/>
    <property type="evidence" value="ECO:0007669"/>
    <property type="project" value="UniProtKB-KW"/>
</dbReference>
<dbReference type="InterPro" id="IPR023299">
    <property type="entry name" value="ATPase_P-typ_cyto_dom_N"/>
</dbReference>
<dbReference type="CDD" id="cd02077">
    <property type="entry name" value="P-type_ATPase_Mg"/>
    <property type="match status" value="1"/>
</dbReference>
<evidence type="ECO:0000256" key="7">
    <source>
        <dbReference type="ARBA" id="ARBA00022519"/>
    </source>
</evidence>
<dbReference type="InterPro" id="IPR006068">
    <property type="entry name" value="ATPase_P-typ_cation-transptr_C"/>
</dbReference>
<dbReference type="InterPro" id="IPR023214">
    <property type="entry name" value="HAD_sf"/>
</dbReference>
<dbReference type="Gene3D" id="1.20.1110.10">
    <property type="entry name" value="Calcium-transporting ATPase, transmembrane domain"/>
    <property type="match status" value="1"/>
</dbReference>
<dbReference type="SFLD" id="SFLDG00002">
    <property type="entry name" value="C1.7:_P-type_atpase_like"/>
    <property type="match status" value="1"/>
</dbReference>
<feature type="transmembrane region" description="Helical" evidence="18">
    <location>
        <begin position="790"/>
        <end position="813"/>
    </location>
</feature>
<dbReference type="InterPro" id="IPR059000">
    <property type="entry name" value="ATPase_P-type_domA"/>
</dbReference>
<name>A0A4R1XRM4_ACICA</name>
<dbReference type="GO" id="GO:0015444">
    <property type="term" value="F:P-type magnesium transporter activity"/>
    <property type="evidence" value="ECO:0007669"/>
    <property type="project" value="UniProtKB-EC"/>
</dbReference>
<evidence type="ECO:0000256" key="14">
    <source>
        <dbReference type="ARBA" id="ARBA00022989"/>
    </source>
</evidence>
<dbReference type="Proteomes" id="UP000294963">
    <property type="component" value="Unassembled WGS sequence"/>
</dbReference>
<dbReference type="NCBIfam" id="NF011702">
    <property type="entry name" value="PRK15122.1"/>
    <property type="match status" value="1"/>
</dbReference>
<keyword evidence="11" id="KW-0067">ATP-binding</keyword>
<feature type="transmembrane region" description="Helical" evidence="18">
    <location>
        <begin position="102"/>
        <end position="121"/>
    </location>
</feature>
<dbReference type="InterPro" id="IPR023298">
    <property type="entry name" value="ATPase_P-typ_TM_dom_sf"/>
</dbReference>
<evidence type="ECO:0000256" key="5">
    <source>
        <dbReference type="ARBA" id="ARBA00013555"/>
    </source>
</evidence>
<feature type="transmembrane region" description="Helical" evidence="18">
    <location>
        <begin position="891"/>
        <end position="909"/>
    </location>
</feature>
<keyword evidence="13" id="KW-1278">Translocase</keyword>
<dbReference type="InterPro" id="IPR006415">
    <property type="entry name" value="P-type_ATPase_IIIB"/>
</dbReference>
<dbReference type="InterPro" id="IPR044492">
    <property type="entry name" value="P_typ_ATPase_HD_dom"/>
</dbReference>
<dbReference type="Gene3D" id="2.70.150.10">
    <property type="entry name" value="Calcium-transporting ATPase, cytoplasmic transduction domain A"/>
    <property type="match status" value="1"/>
</dbReference>
<keyword evidence="12" id="KW-0460">Magnesium</keyword>
<evidence type="ECO:0000256" key="15">
    <source>
        <dbReference type="ARBA" id="ARBA00023136"/>
    </source>
</evidence>
<dbReference type="PANTHER" id="PTHR42861">
    <property type="entry name" value="CALCIUM-TRANSPORTING ATPASE"/>
    <property type="match status" value="1"/>
</dbReference>
<dbReference type="AlphaFoldDB" id="A0A4R1XRM4"/>